<dbReference type="GO" id="GO:0004803">
    <property type="term" value="F:transposase activity"/>
    <property type="evidence" value="ECO:0007669"/>
    <property type="project" value="InterPro"/>
</dbReference>
<reference evidence="2 3" key="1">
    <citation type="submission" date="2018-11" db="EMBL/GenBank/DDBJ databases">
        <title>The genome of Variovorax sp T529.</title>
        <authorList>
            <person name="Gao J."/>
        </authorList>
    </citation>
    <scope>NUCLEOTIDE SEQUENCE [LARGE SCALE GENOMIC DNA]</scope>
    <source>
        <strain evidence="2 3">T529</strain>
    </source>
</reference>
<evidence type="ECO:0000313" key="2">
    <source>
        <dbReference type="EMBL" id="RRH78855.1"/>
    </source>
</evidence>
<feature type="domain" description="Transposase IS116/IS110/IS902 C-terminal" evidence="1">
    <location>
        <begin position="111"/>
        <end position="195"/>
    </location>
</feature>
<feature type="non-terminal residue" evidence="2">
    <location>
        <position position="225"/>
    </location>
</feature>
<name>A0A3P3DXG0_9BURK</name>
<dbReference type="GO" id="GO:0003677">
    <property type="term" value="F:DNA binding"/>
    <property type="evidence" value="ECO:0007669"/>
    <property type="project" value="InterPro"/>
</dbReference>
<evidence type="ECO:0000259" key="1">
    <source>
        <dbReference type="Pfam" id="PF02371"/>
    </source>
</evidence>
<dbReference type="Pfam" id="PF02371">
    <property type="entry name" value="Transposase_20"/>
    <property type="match status" value="1"/>
</dbReference>
<dbReference type="InterPro" id="IPR003346">
    <property type="entry name" value="Transposase_20"/>
</dbReference>
<organism evidence="2 3">
    <name type="scientific">Variovorax beijingensis</name>
    <dbReference type="NCBI Taxonomy" id="2496117"/>
    <lineage>
        <taxon>Bacteria</taxon>
        <taxon>Pseudomonadati</taxon>
        <taxon>Pseudomonadota</taxon>
        <taxon>Betaproteobacteria</taxon>
        <taxon>Burkholderiales</taxon>
        <taxon>Comamonadaceae</taxon>
        <taxon>Variovorax</taxon>
    </lineage>
</organism>
<evidence type="ECO:0000313" key="3">
    <source>
        <dbReference type="Proteomes" id="UP000271590"/>
    </source>
</evidence>
<dbReference type="PANTHER" id="PTHR33055">
    <property type="entry name" value="TRANSPOSASE FOR INSERTION SEQUENCE ELEMENT IS1111A"/>
    <property type="match status" value="1"/>
</dbReference>
<dbReference type="InterPro" id="IPR047650">
    <property type="entry name" value="Transpos_IS110"/>
</dbReference>
<sequence>VSQHSLRIQKVLEDANLKLGSVLSDVLGKSGRAMLDAIVAGQSDPAHLAALAQGTARNKSAELREALRGRITEHHRTMLRLHLQVIDALQRTLAELDAAVGKALAPIRQRARLLATMPGVSDLTASVVVAEIGVDMSRFPSAGHLISWAGLCPRSDESAGKRRSTRVRKSGTWIKTTLVTAAWAAVRVKSSYLRAQFLRIKARRGAKKAILAVAASMLTAAYHML</sequence>
<dbReference type="PANTHER" id="PTHR33055:SF15">
    <property type="entry name" value="TRANSPOSASE-RELATED"/>
    <property type="match status" value="1"/>
</dbReference>
<protein>
    <submittedName>
        <fullName evidence="2">IS110 family transposase</fullName>
    </submittedName>
</protein>
<accession>A0A3P3DXG0</accession>
<proteinExistence type="predicted"/>
<gene>
    <name evidence="2" type="ORF">EH244_32195</name>
</gene>
<dbReference type="GO" id="GO:0006313">
    <property type="term" value="P:DNA transposition"/>
    <property type="evidence" value="ECO:0007669"/>
    <property type="project" value="InterPro"/>
</dbReference>
<dbReference type="EMBL" id="RQXU01000085">
    <property type="protein sequence ID" value="RRH78855.1"/>
    <property type="molecule type" value="Genomic_DNA"/>
</dbReference>
<feature type="non-terminal residue" evidence="2">
    <location>
        <position position="1"/>
    </location>
</feature>
<dbReference type="Proteomes" id="UP000271590">
    <property type="component" value="Unassembled WGS sequence"/>
</dbReference>
<dbReference type="AlphaFoldDB" id="A0A3P3DXG0"/>
<comment type="caution">
    <text evidence="2">The sequence shown here is derived from an EMBL/GenBank/DDBJ whole genome shotgun (WGS) entry which is preliminary data.</text>
</comment>